<name>A0AAN8NC34_9PEZI</name>
<dbReference type="Pfam" id="PF12894">
    <property type="entry name" value="ANAPC4_WD40"/>
    <property type="match status" value="1"/>
</dbReference>
<comment type="caution">
    <text evidence="4">The sequence shown here is derived from an EMBL/GenBank/DDBJ whole genome shotgun (WGS) entry which is preliminary data.</text>
</comment>
<gene>
    <name evidence="4" type="ORF">TWF506_009786</name>
</gene>
<dbReference type="InterPro" id="IPR015943">
    <property type="entry name" value="WD40/YVTN_repeat-like_dom_sf"/>
</dbReference>
<evidence type="ECO:0000313" key="4">
    <source>
        <dbReference type="EMBL" id="KAK6510684.1"/>
    </source>
</evidence>
<dbReference type="Gene3D" id="2.130.10.10">
    <property type="entry name" value="YVTN repeat-like/Quinoprotein amine dehydrogenase"/>
    <property type="match status" value="3"/>
</dbReference>
<evidence type="ECO:0000256" key="2">
    <source>
        <dbReference type="SAM" id="Coils"/>
    </source>
</evidence>
<dbReference type="InterPro" id="IPR024977">
    <property type="entry name" value="Apc4-like_WD40_dom"/>
</dbReference>
<dbReference type="SUPFAM" id="SSF50978">
    <property type="entry name" value="WD40 repeat-like"/>
    <property type="match status" value="3"/>
</dbReference>
<dbReference type="InterPro" id="IPR056884">
    <property type="entry name" value="NPHP3-like_N"/>
</dbReference>
<feature type="domain" description="NACHT" evidence="3">
    <location>
        <begin position="209"/>
        <end position="361"/>
    </location>
</feature>
<keyword evidence="1" id="KW-0677">Repeat</keyword>
<dbReference type="PANTHER" id="PTHR10039">
    <property type="entry name" value="AMELOGENIN"/>
    <property type="match status" value="1"/>
</dbReference>
<dbReference type="SUPFAM" id="SSF52540">
    <property type="entry name" value="P-loop containing nucleoside triphosphate hydrolases"/>
    <property type="match status" value="1"/>
</dbReference>
<dbReference type="InterPro" id="IPR036322">
    <property type="entry name" value="WD40_repeat_dom_sf"/>
</dbReference>
<dbReference type="Gene3D" id="3.40.50.300">
    <property type="entry name" value="P-loop containing nucleotide triphosphate hydrolases"/>
    <property type="match status" value="1"/>
</dbReference>
<proteinExistence type="predicted"/>
<keyword evidence="2" id="KW-0175">Coiled coil</keyword>
<evidence type="ECO:0000259" key="3">
    <source>
        <dbReference type="PROSITE" id="PS50837"/>
    </source>
</evidence>
<dbReference type="PROSITE" id="PS50837">
    <property type="entry name" value="NACHT"/>
    <property type="match status" value="1"/>
</dbReference>
<dbReference type="InterPro" id="IPR001680">
    <property type="entry name" value="WD40_rpt"/>
</dbReference>
<dbReference type="PANTHER" id="PTHR10039:SF17">
    <property type="entry name" value="FUNGAL STAND N-TERMINAL GOODBYE DOMAIN-CONTAINING PROTEIN-RELATED"/>
    <property type="match status" value="1"/>
</dbReference>
<accession>A0AAN8NC34</accession>
<evidence type="ECO:0000256" key="1">
    <source>
        <dbReference type="ARBA" id="ARBA00022737"/>
    </source>
</evidence>
<evidence type="ECO:0000313" key="5">
    <source>
        <dbReference type="Proteomes" id="UP001307849"/>
    </source>
</evidence>
<feature type="coiled-coil region" evidence="2">
    <location>
        <begin position="24"/>
        <end position="51"/>
    </location>
</feature>
<organism evidence="4 5">
    <name type="scientific">Arthrobotrys conoides</name>
    <dbReference type="NCBI Taxonomy" id="74498"/>
    <lineage>
        <taxon>Eukaryota</taxon>
        <taxon>Fungi</taxon>
        <taxon>Dikarya</taxon>
        <taxon>Ascomycota</taxon>
        <taxon>Pezizomycotina</taxon>
        <taxon>Orbiliomycetes</taxon>
        <taxon>Orbiliales</taxon>
        <taxon>Orbiliaceae</taxon>
        <taxon>Arthrobotrys</taxon>
    </lineage>
</organism>
<reference evidence="4 5" key="1">
    <citation type="submission" date="2019-10" db="EMBL/GenBank/DDBJ databases">
        <authorList>
            <person name="Palmer J.M."/>
        </authorList>
    </citation>
    <scope>NUCLEOTIDE SEQUENCE [LARGE SCALE GENOMIC DNA]</scope>
    <source>
        <strain evidence="4 5">TWF506</strain>
    </source>
</reference>
<dbReference type="InterPro" id="IPR027417">
    <property type="entry name" value="P-loop_NTPase"/>
</dbReference>
<dbReference type="Proteomes" id="UP001307849">
    <property type="component" value="Unassembled WGS sequence"/>
</dbReference>
<dbReference type="InterPro" id="IPR007111">
    <property type="entry name" value="NACHT_NTPase"/>
</dbReference>
<keyword evidence="5" id="KW-1185">Reference proteome</keyword>
<protein>
    <recommendedName>
        <fullName evidence="3">NACHT domain-containing protein</fullName>
    </recommendedName>
</protein>
<dbReference type="Pfam" id="PF24883">
    <property type="entry name" value="NPHP3_N"/>
    <property type="match status" value="1"/>
</dbReference>
<sequence>MDGLSAAANIIAVVQAATEVGKLCVQYAREVKNASKDIERVKAEVDAISTLLLHTQRLLDGPYRNKLSASTDLDYSLTDCKNQLDYLLRKFEVEFTHPLGGKSRRRDKLLRHFKISSHDLKWPFTKTEVEDIIKRLRTVQELIDRALQIDQINVVLSVEQKANLEKLPIASGAIFNSFEDDGEPECLPGTRTGLLRDLHTWIADPKETRIFWLCGMAGTGKSTISRTLARMLSENGQLGASFFFKRGKAHRGDASRFFSTLAIDLQAIIPLLGPYISETVGGNPNICQKTLSEQFQKLLLDPLNKIRRTDVPDPSKALVLVIDALDECEGDGIVQRIIEFLGQLAGVDLNMRIFVTSRPEAPIKAGFDELKRDHKDISLHNIQEPTIKDDISLFIRYQLDNIRKTRKLDSSWPGDGTIVTLTDMTMPLFISAATLCRFIGDQRFSVHQRLENVLKLRNASFASKLDQTYRPIFDQILADTDKTEEDELIQGFQEIIGTIILLESPFGLSSLSIFLNIEAEQLCCRLHQFQSVIKIPDDLCTPLQIYHLSFRDYLLDRNIIGDWFQIDASRLHWFIGTKCIQVLSKVLKPDICNLINPGTEVQDIDSTTRSRHFTPEVAYSCQYWAHHIAHSTDEFGLNKDKSEILLKFLEHHLLHWLEAMIILRSLDKAMEAVSIIKSLNPKLSALLRDTIFFINLHSSTIVDAPLQLYSSALLFTPDGSIVKQLFIKSLPAWIPRAPSWHRNWGYCVRDVCWIRNELEEAFVISPDGIFLALTNRRRPCIVEVLNAITGSVSQSIPIEEELECDASTSILSVHFTEDNKYLAIVVDIGHVMLWDLLAGKLFKITRLDVDSNAGCNLGLENPFLKKIEQPSSSEPANYSTLSPDCMLLAFGNSQGIVTMWARSTLESEFQLSYLQAFNVDPVWAFRNNWEFLSMEFGTITHTLVAVLHNRWTITTDEDKAKTLTISVVWDTKSGQIVKSYHYYDEEAPYACAFSIDCKVLAVALPGSKVEIWDSASHSTLQQLKESPEDKPKARIDSLKFSFDGGYLAIGYREERIRVIDLKNGVCVERFKEKDGKCRPIGRMEFSKDGYHLFFIKGHQLQAWCIDFTGLQASSNDGNLLIHQFKDQRSSRLVSLTSRGFESIEILSPDKKHLAVSQSPGKLKLWNIASNQPQIILNDDSITGVKAAGDLAFSSDSRWLVANRTTGDLILWETNDANLAPKSLDLLNILEEHRHEAGGGMPRSLCFSVDNNQIFYITGNATVDAWNLNTDGRKGIYQGERDPSFEIQVLKPAPDGLHLALLILEPLSVELLHISTGVITKTFNLGHIGLDEAPLQLFGGWGKDHTTPRTLTFSADGRLLAMAALKPIVILDIEVPKATSIFTNGIVNSISFSTVGYSLIINGGITSIDIEVSEPFGMSQVSSDLIEDKWISFNRSAVLRLPSELRRQKSFIGLAGSVFVFLREDGDPFFLEIDDKVVKRLLIEHAAQR</sequence>
<dbReference type="SMART" id="SM00320">
    <property type="entry name" value="WD40"/>
    <property type="match status" value="6"/>
</dbReference>
<dbReference type="EMBL" id="JAVHJM010000007">
    <property type="protein sequence ID" value="KAK6510684.1"/>
    <property type="molecule type" value="Genomic_DNA"/>
</dbReference>